<comment type="caution">
    <text evidence="1">The sequence shown here is derived from an EMBL/GenBank/DDBJ whole genome shotgun (WGS) entry which is preliminary data.</text>
</comment>
<name>A0A919CFM9_9ACTN</name>
<evidence type="ECO:0000313" key="2">
    <source>
        <dbReference type="Proteomes" id="UP000654947"/>
    </source>
</evidence>
<dbReference type="RefSeq" id="WP_017574179.1">
    <property type="nucleotide sequence ID" value="NZ_BMXL01000003.1"/>
</dbReference>
<organism evidence="1 2">
    <name type="scientific">Nocardiopsis kunsanensis</name>
    <dbReference type="NCBI Taxonomy" id="141693"/>
    <lineage>
        <taxon>Bacteria</taxon>
        <taxon>Bacillati</taxon>
        <taxon>Actinomycetota</taxon>
        <taxon>Actinomycetes</taxon>
        <taxon>Streptosporangiales</taxon>
        <taxon>Nocardiopsidaceae</taxon>
        <taxon>Nocardiopsis</taxon>
    </lineage>
</organism>
<dbReference type="Gene3D" id="2.50.20.10">
    <property type="entry name" value="Lipoprotein localisation LolA/LolB/LppX"/>
    <property type="match status" value="1"/>
</dbReference>
<dbReference type="Gene3D" id="3.30.200.100">
    <property type="entry name" value="MucB/RseB, C-terminal domain"/>
    <property type="match status" value="1"/>
</dbReference>
<sequence length="354" mass="38089">MSTEDPSSRPRRSAPVVLLVVTVLCVLLLASATHPGANQVPAEGADDGMTVLRSAAEAEGETHYAAVRRVTGPDGRPASLRVANHPDRGIVFAPVASEDEPFVVEASQALESLDDRLLEMLRDTYRVVDAGRTEIDGRPARLVEAVRADGTVAGRFWVDTGSGLLVGRTAYGRDGGAALSMNLTDLEMVEGEWPERASTGQPWGEALDAREREDLRSEGWELREHLTWDLRLVDARSTRYEGRKVVHAVYSDGLAQISLFLQRGKLGTDHSSIPSGGYVGTEQGGTGISPGHDTLFGDDVGQYRTMWQADGFVFTVLADAPADLATSAVTALPSPEGPGFWDRVERGLDRMGPL</sequence>
<accession>A0A919CFM9</accession>
<dbReference type="AlphaFoldDB" id="A0A919CFM9"/>
<reference evidence="1 2" key="1">
    <citation type="journal article" date="2014" name="Int. J. Syst. Evol. Microbiol.">
        <title>Complete genome sequence of Corynebacterium casei LMG S-19264T (=DSM 44701T), isolated from a smear-ripened cheese.</title>
        <authorList>
            <consortium name="US DOE Joint Genome Institute (JGI-PGF)"/>
            <person name="Walter F."/>
            <person name="Albersmeier A."/>
            <person name="Kalinowski J."/>
            <person name="Ruckert C."/>
        </authorList>
    </citation>
    <scope>NUCLEOTIDE SEQUENCE [LARGE SCALE GENOMIC DNA]</scope>
    <source>
        <strain evidence="1 2">KCTC 19473</strain>
    </source>
</reference>
<proteinExistence type="predicted"/>
<dbReference type="EMBL" id="BMXL01000003">
    <property type="protein sequence ID" value="GHD18820.1"/>
    <property type="molecule type" value="Genomic_DNA"/>
</dbReference>
<dbReference type="InterPro" id="IPR038484">
    <property type="entry name" value="MucB/RseB_C_sf"/>
</dbReference>
<keyword evidence="2" id="KW-1185">Reference proteome</keyword>
<evidence type="ECO:0000313" key="1">
    <source>
        <dbReference type="EMBL" id="GHD18820.1"/>
    </source>
</evidence>
<protein>
    <submittedName>
        <fullName evidence="1">Uncharacterized protein</fullName>
    </submittedName>
</protein>
<gene>
    <name evidence="1" type="ORF">GCM10007147_09390</name>
</gene>
<dbReference type="Proteomes" id="UP000654947">
    <property type="component" value="Unassembled WGS sequence"/>
</dbReference>